<feature type="chain" id="PRO_5023088165" description="Hydrophobic seed protein domain-containing protein" evidence="1">
    <location>
        <begin position="22"/>
        <end position="96"/>
    </location>
</feature>
<dbReference type="Pfam" id="PF14547">
    <property type="entry name" value="Hydrophob_seed"/>
    <property type="match status" value="1"/>
</dbReference>
<evidence type="ECO:0000259" key="2">
    <source>
        <dbReference type="Pfam" id="PF14547"/>
    </source>
</evidence>
<dbReference type="InterPro" id="IPR027923">
    <property type="entry name" value="Hydrophob_seed_dom"/>
</dbReference>
<dbReference type="EMBL" id="CM017712">
    <property type="protein sequence ID" value="TYG40774.1"/>
    <property type="molecule type" value="Genomic_DNA"/>
</dbReference>
<feature type="domain" description="Hydrophobic seed protein" evidence="2">
    <location>
        <begin position="43"/>
        <end position="80"/>
    </location>
</feature>
<keyword evidence="1" id="KW-0732">Signal</keyword>
<sequence>MAFNCCNAAAIFMLFFTCVSSHNVVPCPPKTTPSMPPSVAAKCPKDTLKFGVCGSWLGLAHEVIGTPPSKECCVCVLQLRPMHLVLRLKYLLPLAC</sequence>
<keyword evidence="4" id="KW-1185">Reference proteome</keyword>
<accession>A0A5D2A7C9</accession>
<dbReference type="Proteomes" id="UP000323506">
    <property type="component" value="Chromosome D12"/>
</dbReference>
<evidence type="ECO:0000313" key="3">
    <source>
        <dbReference type="EMBL" id="TYG40774.1"/>
    </source>
</evidence>
<dbReference type="AlphaFoldDB" id="A0A5D2A7C9"/>
<evidence type="ECO:0000313" key="4">
    <source>
        <dbReference type="Proteomes" id="UP000323506"/>
    </source>
</evidence>
<feature type="signal peptide" evidence="1">
    <location>
        <begin position="1"/>
        <end position="21"/>
    </location>
</feature>
<evidence type="ECO:0000256" key="1">
    <source>
        <dbReference type="SAM" id="SignalP"/>
    </source>
</evidence>
<protein>
    <recommendedName>
        <fullName evidence="2">Hydrophobic seed protein domain-containing protein</fullName>
    </recommendedName>
</protein>
<name>A0A5D2A7C9_GOSDA</name>
<proteinExistence type="predicted"/>
<reference evidence="3 4" key="1">
    <citation type="submission" date="2019-06" db="EMBL/GenBank/DDBJ databases">
        <title>WGS assembly of Gossypium darwinii.</title>
        <authorList>
            <person name="Chen Z.J."/>
            <person name="Sreedasyam A."/>
            <person name="Ando A."/>
            <person name="Song Q."/>
            <person name="De L."/>
            <person name="Hulse-Kemp A."/>
            <person name="Ding M."/>
            <person name="Ye W."/>
            <person name="Kirkbride R."/>
            <person name="Jenkins J."/>
            <person name="Plott C."/>
            <person name="Lovell J."/>
            <person name="Lin Y.-M."/>
            <person name="Vaughn R."/>
            <person name="Liu B."/>
            <person name="Li W."/>
            <person name="Simpson S."/>
            <person name="Scheffler B."/>
            <person name="Saski C."/>
            <person name="Grover C."/>
            <person name="Hu G."/>
            <person name="Conover J."/>
            <person name="Carlson J."/>
            <person name="Shu S."/>
            <person name="Boston L."/>
            <person name="Williams M."/>
            <person name="Peterson D."/>
            <person name="Mcgee K."/>
            <person name="Jones D."/>
            <person name="Wendel J."/>
            <person name="Stelly D."/>
            <person name="Grimwood J."/>
            <person name="Schmutz J."/>
        </authorList>
    </citation>
    <scope>NUCLEOTIDE SEQUENCE [LARGE SCALE GENOMIC DNA]</scope>
    <source>
        <strain evidence="3">1808015.09</strain>
    </source>
</reference>
<gene>
    <name evidence="3" type="ORF">ES288_D12G121000v1</name>
</gene>
<organism evidence="3 4">
    <name type="scientific">Gossypium darwinii</name>
    <name type="common">Darwin's cotton</name>
    <name type="synonym">Gossypium barbadense var. darwinii</name>
    <dbReference type="NCBI Taxonomy" id="34276"/>
    <lineage>
        <taxon>Eukaryota</taxon>
        <taxon>Viridiplantae</taxon>
        <taxon>Streptophyta</taxon>
        <taxon>Embryophyta</taxon>
        <taxon>Tracheophyta</taxon>
        <taxon>Spermatophyta</taxon>
        <taxon>Magnoliopsida</taxon>
        <taxon>eudicotyledons</taxon>
        <taxon>Gunneridae</taxon>
        <taxon>Pentapetalae</taxon>
        <taxon>rosids</taxon>
        <taxon>malvids</taxon>
        <taxon>Malvales</taxon>
        <taxon>Malvaceae</taxon>
        <taxon>Malvoideae</taxon>
        <taxon>Gossypium</taxon>
    </lineage>
</organism>